<dbReference type="Pfam" id="PF24883">
    <property type="entry name" value="NPHP3_N"/>
    <property type="match status" value="1"/>
</dbReference>
<feature type="domain" description="Nephrocystin 3-like N-terminal" evidence="4">
    <location>
        <begin position="118"/>
        <end position="254"/>
    </location>
</feature>
<keyword evidence="1" id="KW-0677">Repeat</keyword>
<dbReference type="PANTHER" id="PTHR10039">
    <property type="entry name" value="AMELOGENIN"/>
    <property type="match status" value="1"/>
</dbReference>
<evidence type="ECO:0008006" key="7">
    <source>
        <dbReference type="Google" id="ProtNLM"/>
    </source>
</evidence>
<dbReference type="PANTHER" id="PTHR10039:SF15">
    <property type="entry name" value="NACHT DOMAIN-CONTAINING PROTEIN"/>
    <property type="match status" value="1"/>
</dbReference>
<keyword evidence="2" id="KW-0175">Coiled coil</keyword>
<dbReference type="Pfam" id="PF22939">
    <property type="entry name" value="WHD_GPIID"/>
    <property type="match status" value="1"/>
</dbReference>
<accession>A0A9P8LB64</accession>
<evidence type="ECO:0000259" key="3">
    <source>
        <dbReference type="Pfam" id="PF22939"/>
    </source>
</evidence>
<gene>
    <name evidence="5" type="ORF">GP486_004385</name>
</gene>
<dbReference type="SUPFAM" id="SSF52540">
    <property type="entry name" value="P-loop containing nucleoside triphosphate hydrolases"/>
    <property type="match status" value="1"/>
</dbReference>
<protein>
    <recommendedName>
        <fullName evidence="7">NACHT domain-containing protein</fullName>
    </recommendedName>
</protein>
<keyword evidence="6" id="KW-1185">Reference proteome</keyword>
<evidence type="ECO:0000256" key="1">
    <source>
        <dbReference type="ARBA" id="ARBA00022737"/>
    </source>
</evidence>
<dbReference type="Proteomes" id="UP000750711">
    <property type="component" value="Unassembled WGS sequence"/>
</dbReference>
<evidence type="ECO:0000259" key="4">
    <source>
        <dbReference type="Pfam" id="PF24883"/>
    </source>
</evidence>
<proteinExistence type="predicted"/>
<feature type="non-terminal residue" evidence="5">
    <location>
        <position position="523"/>
    </location>
</feature>
<dbReference type="InterPro" id="IPR056884">
    <property type="entry name" value="NPHP3-like_N"/>
</dbReference>
<sequence>MAEALGVAGSVAGIVSLGIQLTQGLLKYYRSWEDQDNDISDMCASLDSLQKTLTILSETIRPPARFDMSTKDSVEKNVNRINEALEKLKDELRKEAVSHACISLISKLNQSKTDRMSAGVGKTVLASAVIEFLESDLPVRGIGLTFIYCNHKENLLQRIEYFIGAIVRQLVERRQAIPKDVRTLYEKHRGKGTTPTCAEYLELLQSLTKECSEVYVVIDALDECIGKEGQIIWNDLLTKLEDSVSNLRLLYTSRHIDDVAGILAGSTRIEIRASEADIRTYVQAQVKSKQLLFEFCRQDSNLQNDILQVVVTKAEGMFLAARLYVESLASKTNLRAVKKALRELPATLDGSYNEAMERVKQQPTKMLAMRALSWIVYAVRPLQLGEFLHAIAVDDLEPDDRSISKEILTPQSIVVNACAGMIKIDEETNVVGLVHRTTQEYLERSGAEHFPDARRDIGIACLKYLSLDVFSRGYCSTDELFKCRLRENTLLDYAARNVGNHIREETERSLHDLALKFLLDKRN</sequence>
<name>A0A9P8LB64_9PEZI</name>
<evidence type="ECO:0000313" key="5">
    <source>
        <dbReference type="EMBL" id="KAH0559004.1"/>
    </source>
</evidence>
<comment type="caution">
    <text evidence="5">The sequence shown here is derived from an EMBL/GenBank/DDBJ whole genome shotgun (WGS) entry which is preliminary data.</text>
</comment>
<reference evidence="5" key="1">
    <citation type="submission" date="2021-03" db="EMBL/GenBank/DDBJ databases">
        <title>Comparative genomics and phylogenomic investigation of the class Geoglossomycetes provide insights into ecological specialization and systematics.</title>
        <authorList>
            <person name="Melie T."/>
            <person name="Pirro S."/>
            <person name="Miller A.N."/>
            <person name="Quandt A."/>
        </authorList>
    </citation>
    <scope>NUCLEOTIDE SEQUENCE</scope>
    <source>
        <strain evidence="5">CAQ_001_2017</strain>
    </source>
</reference>
<dbReference type="EMBL" id="JAGHQM010000683">
    <property type="protein sequence ID" value="KAH0559004.1"/>
    <property type="molecule type" value="Genomic_DNA"/>
</dbReference>
<feature type="domain" description="GPI inositol-deacylase winged helix" evidence="3">
    <location>
        <begin position="364"/>
        <end position="446"/>
    </location>
</feature>
<dbReference type="AlphaFoldDB" id="A0A9P8LB64"/>
<evidence type="ECO:0000256" key="2">
    <source>
        <dbReference type="SAM" id="Coils"/>
    </source>
</evidence>
<dbReference type="InterPro" id="IPR027417">
    <property type="entry name" value="P-loop_NTPase"/>
</dbReference>
<evidence type="ECO:0000313" key="6">
    <source>
        <dbReference type="Proteomes" id="UP000750711"/>
    </source>
</evidence>
<dbReference type="InterPro" id="IPR054471">
    <property type="entry name" value="GPIID_WHD"/>
</dbReference>
<feature type="coiled-coil region" evidence="2">
    <location>
        <begin position="71"/>
        <end position="98"/>
    </location>
</feature>
<organism evidence="5 6">
    <name type="scientific">Trichoglossum hirsutum</name>
    <dbReference type="NCBI Taxonomy" id="265104"/>
    <lineage>
        <taxon>Eukaryota</taxon>
        <taxon>Fungi</taxon>
        <taxon>Dikarya</taxon>
        <taxon>Ascomycota</taxon>
        <taxon>Pezizomycotina</taxon>
        <taxon>Geoglossomycetes</taxon>
        <taxon>Geoglossales</taxon>
        <taxon>Geoglossaceae</taxon>
        <taxon>Trichoglossum</taxon>
    </lineage>
</organism>
<dbReference type="Gene3D" id="3.40.50.300">
    <property type="entry name" value="P-loop containing nucleotide triphosphate hydrolases"/>
    <property type="match status" value="1"/>
</dbReference>